<accession>L0S1A5</accession>
<dbReference type="KEGG" id="tae:TepiRe1_2226"/>
<comment type="similarity">
    <text evidence="1 2">Belongs to the flagella basal body rod proteins family.</text>
</comment>
<dbReference type="EMBL" id="HF563609">
    <property type="protein sequence ID" value="CCP27060.1"/>
    <property type="molecule type" value="Genomic_DNA"/>
</dbReference>
<feature type="domain" description="Flagellar hook protein FlgE/F/G-like D1" evidence="5">
    <location>
        <begin position="101"/>
        <end position="165"/>
    </location>
</feature>
<dbReference type="InterPro" id="IPR037925">
    <property type="entry name" value="FlgE/F/G-like"/>
</dbReference>
<reference evidence="7" key="1">
    <citation type="journal article" date="2013" name="Genome Announc.">
        <title>First genome sequence of a syntrophic acetate-oxidizing bacterium, Tepidanaerobacter acetatoxydans strain Re1.</title>
        <authorList>
            <person name="Manzoor S."/>
            <person name="Bongcam-Rudloff E."/>
            <person name="Schnurer A."/>
            <person name="Muller B."/>
        </authorList>
    </citation>
    <scope>NUCLEOTIDE SEQUENCE [LARGE SCALE GENOMIC DNA]</scope>
    <source>
        <strain evidence="7">Re1</strain>
    </source>
</reference>
<dbReference type="PROSITE" id="PS00588">
    <property type="entry name" value="FLAGELLA_BB_ROD"/>
    <property type="match status" value="1"/>
</dbReference>
<dbReference type="InterPro" id="IPR012836">
    <property type="entry name" value="FlgF"/>
</dbReference>
<dbReference type="STRING" id="1209989.TepRe1_2068"/>
<dbReference type="Pfam" id="PF00460">
    <property type="entry name" value="Flg_bb_rod"/>
    <property type="match status" value="1"/>
</dbReference>
<accession>F4LR40</accession>
<dbReference type="InterPro" id="IPR020013">
    <property type="entry name" value="Flagellar_FlgE/F/G"/>
</dbReference>
<keyword evidence="6" id="KW-0966">Cell projection</keyword>
<dbReference type="Proteomes" id="UP000010802">
    <property type="component" value="Chromosome"/>
</dbReference>
<evidence type="ECO:0000259" key="4">
    <source>
        <dbReference type="Pfam" id="PF06429"/>
    </source>
</evidence>
<name>F4LR40_TEPAE</name>
<dbReference type="PATRIC" id="fig|1209989.3.peg.2565"/>
<dbReference type="OrthoDB" id="9804559at2"/>
<feature type="domain" description="Flagellar basal body rod protein N-terminal" evidence="3">
    <location>
        <begin position="5"/>
        <end position="35"/>
    </location>
</feature>
<evidence type="ECO:0000313" key="6">
    <source>
        <dbReference type="EMBL" id="CCP27060.1"/>
    </source>
</evidence>
<evidence type="ECO:0000259" key="3">
    <source>
        <dbReference type="Pfam" id="PF00460"/>
    </source>
</evidence>
<dbReference type="SUPFAM" id="SSF117143">
    <property type="entry name" value="Flagellar hook protein flgE"/>
    <property type="match status" value="1"/>
</dbReference>
<dbReference type="Pfam" id="PF22692">
    <property type="entry name" value="LlgE_F_G_D1"/>
    <property type="match status" value="1"/>
</dbReference>
<dbReference type="NCBIfam" id="TIGR03506">
    <property type="entry name" value="FlgEFG_subfam"/>
    <property type="match status" value="1"/>
</dbReference>
<dbReference type="AlphaFoldDB" id="F4LR40"/>
<gene>
    <name evidence="6" type="ordered locus">TEPIRE1_2226</name>
</gene>
<dbReference type="InterPro" id="IPR019776">
    <property type="entry name" value="Flagellar_basal_body_rod_CS"/>
</dbReference>
<evidence type="ECO:0000256" key="2">
    <source>
        <dbReference type="RuleBase" id="RU362116"/>
    </source>
</evidence>
<protein>
    <submittedName>
        <fullName evidence="6">Flagellar basal-body rod protein FlgF</fullName>
    </submittedName>
</protein>
<organism evidence="6 7">
    <name type="scientific">Tepidanaerobacter acetatoxydans (strain DSM 21804 / JCM 16047 / Re1)</name>
    <dbReference type="NCBI Taxonomy" id="1209989"/>
    <lineage>
        <taxon>Bacteria</taxon>
        <taxon>Bacillati</taxon>
        <taxon>Bacillota</taxon>
        <taxon>Clostridia</taxon>
        <taxon>Thermosediminibacterales</taxon>
        <taxon>Tepidanaerobacteraceae</taxon>
        <taxon>Tepidanaerobacter</taxon>
    </lineage>
</organism>
<dbReference type="HOGENOM" id="CLU_013687_0_0_9"/>
<dbReference type="eggNOG" id="COG4786">
    <property type="taxonomic scope" value="Bacteria"/>
</dbReference>
<evidence type="ECO:0000313" key="7">
    <source>
        <dbReference type="Proteomes" id="UP000010802"/>
    </source>
</evidence>
<proteinExistence type="inferred from homology"/>
<dbReference type="RefSeq" id="WP_013779113.1">
    <property type="nucleotide sequence ID" value="NC_015519.1"/>
</dbReference>
<keyword evidence="2" id="KW-0975">Bacterial flagellum</keyword>
<dbReference type="GO" id="GO:0030694">
    <property type="term" value="C:bacterial-type flagellum basal body, rod"/>
    <property type="evidence" value="ECO:0007669"/>
    <property type="project" value="InterPro"/>
</dbReference>
<keyword evidence="7" id="KW-1185">Reference proteome</keyword>
<comment type="subcellular location">
    <subcellularLocation>
        <location evidence="2">Bacterial flagellum basal body</location>
    </subcellularLocation>
</comment>
<evidence type="ECO:0000256" key="1">
    <source>
        <dbReference type="ARBA" id="ARBA00009677"/>
    </source>
</evidence>
<keyword evidence="6" id="KW-0282">Flagellum</keyword>
<dbReference type="KEGG" id="tep:TepRe1_2068"/>
<dbReference type="InterPro" id="IPR001444">
    <property type="entry name" value="Flag_bb_rod_N"/>
</dbReference>
<sequence length="255" mass="27877">MIRGLYTGASGMLSEMSRTDVISNNLANVNTSGFKKDRAIFRALPEMNIHRFDDPITVGLDRVIDPRPFIGMLGTGVMLDEINTDFSQGAIKVTSNPLDIALRGEGFFEVQTPEGIRYTRDGSFTIDRDGYIVTKDGYYVLGENGPMLLPQEGDVVISQQGEVTVSGQFVDRLEIVNFADQGQVVKQGSNLYNSQAPTVPTDAEVIQGALEGSNTNTISEMVDLITAFRAYEASQKVIQTHDETLDRAVNDIASI</sequence>
<dbReference type="InterPro" id="IPR053967">
    <property type="entry name" value="LlgE_F_G-like_D1"/>
</dbReference>
<dbReference type="GO" id="GO:0071978">
    <property type="term" value="P:bacterial-type flagellum-dependent swarming motility"/>
    <property type="evidence" value="ECO:0007669"/>
    <property type="project" value="TreeGrafter"/>
</dbReference>
<dbReference type="PANTHER" id="PTHR30435">
    <property type="entry name" value="FLAGELLAR PROTEIN"/>
    <property type="match status" value="1"/>
</dbReference>
<dbReference type="NCBIfam" id="TIGR02490">
    <property type="entry name" value="flgF"/>
    <property type="match status" value="1"/>
</dbReference>
<evidence type="ECO:0000259" key="5">
    <source>
        <dbReference type="Pfam" id="PF22692"/>
    </source>
</evidence>
<dbReference type="InterPro" id="IPR010930">
    <property type="entry name" value="Flg_bb/hook_C_dom"/>
</dbReference>
<feature type="domain" description="Flagellar basal-body/hook protein C-terminal" evidence="4">
    <location>
        <begin position="207"/>
        <end position="250"/>
    </location>
</feature>
<dbReference type="PANTHER" id="PTHR30435:SF19">
    <property type="entry name" value="FLAGELLAR BASAL-BODY ROD PROTEIN FLGG"/>
    <property type="match status" value="1"/>
</dbReference>
<keyword evidence="6" id="KW-0969">Cilium</keyword>
<dbReference type="Pfam" id="PF06429">
    <property type="entry name" value="Flg_bbr_C"/>
    <property type="match status" value="1"/>
</dbReference>